<protein>
    <submittedName>
        <fullName evidence="1">Uncharacterized protein</fullName>
    </submittedName>
</protein>
<evidence type="ECO:0000313" key="1">
    <source>
        <dbReference type="EMBL" id="MDP9651997.1"/>
    </source>
</evidence>
<organism evidence="1 2">
    <name type="scientific">Paraburkholderia caledonica</name>
    <dbReference type="NCBI Taxonomy" id="134536"/>
    <lineage>
        <taxon>Bacteria</taxon>
        <taxon>Pseudomonadati</taxon>
        <taxon>Pseudomonadota</taxon>
        <taxon>Betaproteobacteria</taxon>
        <taxon>Burkholderiales</taxon>
        <taxon>Burkholderiaceae</taxon>
        <taxon>Paraburkholderia</taxon>
    </lineage>
</organism>
<name>A0AB73IPN9_9BURK</name>
<accession>A0AB73IPN9</accession>
<comment type="caution">
    <text evidence="1">The sequence shown here is derived from an EMBL/GenBank/DDBJ whole genome shotgun (WGS) entry which is preliminary data.</text>
</comment>
<dbReference type="EMBL" id="JAURTK010000048">
    <property type="protein sequence ID" value="MDP9651997.1"/>
    <property type="molecule type" value="Genomic_DNA"/>
</dbReference>
<dbReference type="RefSeq" id="WP_392396485.1">
    <property type="nucleotide sequence ID" value="NZ_JAURTK010000048.1"/>
</dbReference>
<evidence type="ECO:0000313" key="2">
    <source>
        <dbReference type="Proteomes" id="UP001229486"/>
    </source>
</evidence>
<proteinExistence type="predicted"/>
<sequence>MNDLLEVLTFGPMVAATWHLACAHALTGYSEWLIDVCEPFAAGGAHGS</sequence>
<reference evidence="1" key="1">
    <citation type="submission" date="2023-07" db="EMBL/GenBank/DDBJ databases">
        <title>Sorghum-associated microbial communities from plants grown in Nebraska, USA.</title>
        <authorList>
            <person name="Schachtman D."/>
        </authorList>
    </citation>
    <scope>NUCLEOTIDE SEQUENCE</scope>
    <source>
        <strain evidence="1">DS1061</strain>
    </source>
</reference>
<gene>
    <name evidence="1" type="ORF">J2793_007472</name>
</gene>
<dbReference type="AlphaFoldDB" id="A0AB73IPN9"/>
<dbReference type="Proteomes" id="UP001229486">
    <property type="component" value="Unassembled WGS sequence"/>
</dbReference>